<dbReference type="RefSeq" id="WP_154738523.1">
    <property type="nucleotide sequence ID" value="NZ_WMBQ01000001.1"/>
</dbReference>
<accession>A0A6I3KJX9</accession>
<dbReference type="EMBL" id="WMBQ01000001">
    <property type="protein sequence ID" value="MTD94047.1"/>
    <property type="molecule type" value="Genomic_DNA"/>
</dbReference>
<keyword evidence="2" id="KW-1185">Reference proteome</keyword>
<proteinExistence type="predicted"/>
<dbReference type="Proteomes" id="UP000440694">
    <property type="component" value="Unassembled WGS sequence"/>
</dbReference>
<evidence type="ECO:0000313" key="2">
    <source>
        <dbReference type="Proteomes" id="UP000440694"/>
    </source>
</evidence>
<dbReference type="AlphaFoldDB" id="A0A6I3KJX9"/>
<gene>
    <name evidence="1" type="ORF">GIW81_06815</name>
</gene>
<name>A0A6I3KJX9_9HYPH</name>
<evidence type="ECO:0000313" key="1">
    <source>
        <dbReference type="EMBL" id="MTD94047.1"/>
    </source>
</evidence>
<protein>
    <submittedName>
        <fullName evidence="1">Uncharacterized protein</fullName>
    </submittedName>
</protein>
<reference evidence="1 2" key="1">
    <citation type="submission" date="2019-11" db="EMBL/GenBank/DDBJ databases">
        <title>Identification of a novel strain.</title>
        <authorList>
            <person name="Xu Q."/>
            <person name="Wang G."/>
        </authorList>
    </citation>
    <scope>NUCLEOTIDE SEQUENCE [LARGE SCALE GENOMIC DNA]</scope>
    <source>
        <strain evidence="2">xq</strain>
    </source>
</reference>
<sequence length="146" mass="15985">MLRIISYLLVGLAGLVGIAAASIGLLMADEAWDKYQFARRSPLAADLPPEFALASQAFPSRILGRFPIGTPAAEFVKELTQQGFSSENVYHDSFWLKHGPRLPNLLTLTPGPGGSFACRLVWNVAWRADEADRIAELDAEYHGICL</sequence>
<comment type="caution">
    <text evidence="1">The sequence shown here is derived from an EMBL/GenBank/DDBJ whole genome shotgun (WGS) entry which is preliminary data.</text>
</comment>
<organism evidence="1 2">
    <name type="scientific">Hyphomicrobium album</name>
    <dbReference type="NCBI Taxonomy" id="2665159"/>
    <lineage>
        <taxon>Bacteria</taxon>
        <taxon>Pseudomonadati</taxon>
        <taxon>Pseudomonadota</taxon>
        <taxon>Alphaproteobacteria</taxon>
        <taxon>Hyphomicrobiales</taxon>
        <taxon>Hyphomicrobiaceae</taxon>
        <taxon>Hyphomicrobium</taxon>
    </lineage>
</organism>